<feature type="region of interest" description="Disordered" evidence="1">
    <location>
        <begin position="288"/>
        <end position="325"/>
    </location>
</feature>
<dbReference type="KEGG" id="ccro:CMC5_031810"/>
<protein>
    <submittedName>
        <fullName evidence="2">Uncharacterized protein</fullName>
    </submittedName>
</protein>
<dbReference type="EMBL" id="CP012159">
    <property type="protein sequence ID" value="AKT39035.1"/>
    <property type="molecule type" value="Genomic_DNA"/>
</dbReference>
<dbReference type="RefSeq" id="WP_063796285.1">
    <property type="nucleotide sequence ID" value="NZ_CP012159.1"/>
</dbReference>
<dbReference type="AlphaFoldDB" id="A0A0K1EDT3"/>
<gene>
    <name evidence="2" type="ORF">CMC5_031810</name>
</gene>
<dbReference type="STRING" id="52.CMC5_031810"/>
<evidence type="ECO:0000256" key="1">
    <source>
        <dbReference type="SAM" id="MobiDB-lite"/>
    </source>
</evidence>
<proteinExistence type="predicted"/>
<dbReference type="Proteomes" id="UP000067626">
    <property type="component" value="Chromosome"/>
</dbReference>
<sequence>MIDVGLDESDPLGVIDQAFHDAYAAHRAEALSRMSPIVAQIDDSLILRHRGERFEGLARTRRYHELKAMSHLPLAVYLTLWGLPSPFDEAARARLTVLGERLALAEASLPRRRFTVDELPRQRRLFASAHALLQRALTEGHVTRETLIAYVRAQSPDIIHNAEGSARDQIETMHATLEGWRKTMPPEEWNRLQAVVTVSHMARPGNAAFQYFSVTLGGHWEGRFDQEELHPDARVVASEGTLDERAAFDLLATRALDGRMAQHFFREHGRLHRDVLSDATERILAEMFQKTPAPPRARVESQTPASEGDPTSGGDAPATPPPRTA</sequence>
<reference evidence="2 3" key="1">
    <citation type="submission" date="2015-07" db="EMBL/GenBank/DDBJ databases">
        <title>Genome analysis of myxobacterium Chondromyces crocatus Cm c5 reveals a high potential for natural compound synthesis and the genetic basis for the loss of fruiting body formation.</title>
        <authorList>
            <person name="Zaburannyi N."/>
            <person name="Bunk B."/>
            <person name="Maier J."/>
            <person name="Overmann J."/>
            <person name="Mueller R."/>
        </authorList>
    </citation>
    <scope>NUCLEOTIDE SEQUENCE [LARGE SCALE GENOMIC DNA]</scope>
    <source>
        <strain evidence="2 3">Cm c5</strain>
    </source>
</reference>
<evidence type="ECO:0000313" key="3">
    <source>
        <dbReference type="Proteomes" id="UP000067626"/>
    </source>
</evidence>
<accession>A0A0K1EDT3</accession>
<keyword evidence="3" id="KW-1185">Reference proteome</keyword>
<evidence type="ECO:0000313" key="2">
    <source>
        <dbReference type="EMBL" id="AKT39035.1"/>
    </source>
</evidence>
<organism evidence="2 3">
    <name type="scientific">Chondromyces crocatus</name>
    <dbReference type="NCBI Taxonomy" id="52"/>
    <lineage>
        <taxon>Bacteria</taxon>
        <taxon>Pseudomonadati</taxon>
        <taxon>Myxococcota</taxon>
        <taxon>Polyangia</taxon>
        <taxon>Polyangiales</taxon>
        <taxon>Polyangiaceae</taxon>
        <taxon>Chondromyces</taxon>
    </lineage>
</organism>
<name>A0A0K1EDT3_CHOCO</name>